<sequence length="128" mass="14644">MRAFRALSARPSRLALHCGRDKDFLYAWTSPKKRDERRTSEDFFIFHFFESNIGRQRSWKTSDDMRHIGGAVAVVPDSVDLLAQSRPSISIQWLIVTASFANGITDVWDTRGPPLKNSGVVMFYHRVA</sequence>
<dbReference type="EMBL" id="KE344274">
    <property type="protein sequence ID" value="EXB55922.1"/>
    <property type="molecule type" value="Genomic_DNA"/>
</dbReference>
<dbReference type="AlphaFoldDB" id="W9RIN8"/>
<keyword evidence="2" id="KW-1185">Reference proteome</keyword>
<dbReference type="Proteomes" id="UP000030645">
    <property type="component" value="Unassembled WGS sequence"/>
</dbReference>
<reference evidence="2" key="1">
    <citation type="submission" date="2013-01" db="EMBL/GenBank/DDBJ databases">
        <title>Draft Genome Sequence of a Mulberry Tree, Morus notabilis C.K. Schneid.</title>
        <authorList>
            <person name="He N."/>
            <person name="Zhao S."/>
        </authorList>
    </citation>
    <scope>NUCLEOTIDE SEQUENCE</scope>
</reference>
<gene>
    <name evidence="1" type="ORF">L484_008273</name>
</gene>
<proteinExistence type="predicted"/>
<evidence type="ECO:0000313" key="2">
    <source>
        <dbReference type="Proteomes" id="UP000030645"/>
    </source>
</evidence>
<accession>W9RIN8</accession>
<organism evidence="1 2">
    <name type="scientific">Morus notabilis</name>
    <dbReference type="NCBI Taxonomy" id="981085"/>
    <lineage>
        <taxon>Eukaryota</taxon>
        <taxon>Viridiplantae</taxon>
        <taxon>Streptophyta</taxon>
        <taxon>Embryophyta</taxon>
        <taxon>Tracheophyta</taxon>
        <taxon>Spermatophyta</taxon>
        <taxon>Magnoliopsida</taxon>
        <taxon>eudicotyledons</taxon>
        <taxon>Gunneridae</taxon>
        <taxon>Pentapetalae</taxon>
        <taxon>rosids</taxon>
        <taxon>fabids</taxon>
        <taxon>Rosales</taxon>
        <taxon>Moraceae</taxon>
        <taxon>Moreae</taxon>
        <taxon>Morus</taxon>
    </lineage>
</organism>
<protein>
    <submittedName>
        <fullName evidence="1">Uncharacterized protein</fullName>
    </submittedName>
</protein>
<name>W9RIN8_9ROSA</name>
<evidence type="ECO:0000313" key="1">
    <source>
        <dbReference type="EMBL" id="EXB55922.1"/>
    </source>
</evidence>